<reference evidence="3 4" key="1">
    <citation type="submission" date="2014-01" db="EMBL/GenBank/DDBJ databases">
        <title>Actinotalea ferrariae CF5-4.</title>
        <authorList>
            <person name="Chen F."/>
            <person name="Li Y."/>
            <person name="Wang G."/>
        </authorList>
    </citation>
    <scope>NUCLEOTIDE SEQUENCE [LARGE SCALE GENOMIC DNA]</scope>
    <source>
        <strain evidence="3 4">CF5-4</strain>
    </source>
</reference>
<dbReference type="Pfam" id="PF13581">
    <property type="entry name" value="HATPase_c_2"/>
    <property type="match status" value="1"/>
</dbReference>
<keyword evidence="4" id="KW-1185">Reference proteome</keyword>
<keyword evidence="3" id="KW-0067">ATP-binding</keyword>
<evidence type="ECO:0000259" key="2">
    <source>
        <dbReference type="Pfam" id="PF13581"/>
    </source>
</evidence>
<feature type="domain" description="Histidine kinase/HSP90-like ATPase" evidence="2">
    <location>
        <begin position="22"/>
        <end position="131"/>
    </location>
</feature>
<accession>A0A021W1A9</accession>
<sequence>MADGEQRRSATGLHLVLHAGTGAVRSARRAVQQWAGESGATVADQHVLALLTTEVVSNAVRYGPPDADVELDAAQERGQFVVRVVDASCELPVLHHQPPEAVGGRGVQIIDHLASDWGVERRRGGKVVWFRVRPGRSLRGTAGPGRA</sequence>
<keyword evidence="1" id="KW-0723">Serine/threonine-protein kinase</keyword>
<dbReference type="InterPro" id="IPR003594">
    <property type="entry name" value="HATPase_dom"/>
</dbReference>
<dbReference type="PANTHER" id="PTHR35526">
    <property type="entry name" value="ANTI-SIGMA-F FACTOR RSBW-RELATED"/>
    <property type="match status" value="1"/>
</dbReference>
<evidence type="ECO:0000313" key="3">
    <source>
        <dbReference type="EMBL" id="EYR65117.1"/>
    </source>
</evidence>
<dbReference type="EMBL" id="AXCW01000004">
    <property type="protein sequence ID" value="EYR65117.1"/>
    <property type="molecule type" value="Genomic_DNA"/>
</dbReference>
<organism evidence="3 4">
    <name type="scientific">Actinotalea ferrariae CF5-4</name>
    <dbReference type="NCBI Taxonomy" id="948458"/>
    <lineage>
        <taxon>Bacteria</taxon>
        <taxon>Bacillati</taxon>
        <taxon>Actinomycetota</taxon>
        <taxon>Actinomycetes</taxon>
        <taxon>Micrococcales</taxon>
        <taxon>Cellulomonadaceae</taxon>
        <taxon>Actinotalea</taxon>
    </lineage>
</organism>
<evidence type="ECO:0000313" key="4">
    <source>
        <dbReference type="Proteomes" id="UP000019753"/>
    </source>
</evidence>
<dbReference type="GO" id="GO:0004674">
    <property type="term" value="F:protein serine/threonine kinase activity"/>
    <property type="evidence" value="ECO:0007669"/>
    <property type="project" value="UniProtKB-KW"/>
</dbReference>
<dbReference type="AlphaFoldDB" id="A0A021W1A9"/>
<dbReference type="InterPro" id="IPR050267">
    <property type="entry name" value="Anti-sigma-factor_SerPK"/>
</dbReference>
<dbReference type="OrthoDB" id="4251531at2"/>
<keyword evidence="1" id="KW-0808">Transferase</keyword>
<keyword evidence="3" id="KW-0547">Nucleotide-binding</keyword>
<dbReference type="Gene3D" id="3.30.565.10">
    <property type="entry name" value="Histidine kinase-like ATPase, C-terminal domain"/>
    <property type="match status" value="1"/>
</dbReference>
<dbReference type="InterPro" id="IPR036890">
    <property type="entry name" value="HATPase_C_sf"/>
</dbReference>
<dbReference type="PANTHER" id="PTHR35526:SF3">
    <property type="entry name" value="ANTI-SIGMA-F FACTOR RSBW"/>
    <property type="match status" value="1"/>
</dbReference>
<name>A0A021W1A9_9CELL</name>
<dbReference type="CDD" id="cd16936">
    <property type="entry name" value="HATPase_RsbW-like"/>
    <property type="match status" value="1"/>
</dbReference>
<dbReference type="GO" id="GO:0005524">
    <property type="term" value="F:ATP binding"/>
    <property type="evidence" value="ECO:0007669"/>
    <property type="project" value="UniProtKB-KW"/>
</dbReference>
<comment type="caution">
    <text evidence="3">The sequence shown here is derived from an EMBL/GenBank/DDBJ whole genome shotgun (WGS) entry which is preliminary data.</text>
</comment>
<protein>
    <submittedName>
        <fullName evidence="3">ATP-binding protein</fullName>
    </submittedName>
</protein>
<dbReference type="SUPFAM" id="SSF55874">
    <property type="entry name" value="ATPase domain of HSP90 chaperone/DNA topoisomerase II/histidine kinase"/>
    <property type="match status" value="1"/>
</dbReference>
<proteinExistence type="predicted"/>
<dbReference type="Proteomes" id="UP000019753">
    <property type="component" value="Unassembled WGS sequence"/>
</dbReference>
<dbReference type="RefSeq" id="WP_052022209.1">
    <property type="nucleotide sequence ID" value="NZ_AXCW01000004.1"/>
</dbReference>
<gene>
    <name evidence="3" type="ORF">N866_13110</name>
</gene>
<keyword evidence="1" id="KW-0418">Kinase</keyword>
<evidence type="ECO:0000256" key="1">
    <source>
        <dbReference type="ARBA" id="ARBA00022527"/>
    </source>
</evidence>